<keyword evidence="3" id="KW-1185">Reference proteome</keyword>
<organism evidence="2 3">
    <name type="scientific">Prorocentrum cordatum</name>
    <dbReference type="NCBI Taxonomy" id="2364126"/>
    <lineage>
        <taxon>Eukaryota</taxon>
        <taxon>Sar</taxon>
        <taxon>Alveolata</taxon>
        <taxon>Dinophyceae</taxon>
        <taxon>Prorocentrales</taxon>
        <taxon>Prorocentraceae</taxon>
        <taxon>Prorocentrum</taxon>
    </lineage>
</organism>
<dbReference type="EMBL" id="CAUYUJ010014776">
    <property type="protein sequence ID" value="CAK0845910.1"/>
    <property type="molecule type" value="Genomic_DNA"/>
</dbReference>
<proteinExistence type="predicted"/>
<name>A0ABN9TJ95_9DINO</name>
<evidence type="ECO:0000313" key="2">
    <source>
        <dbReference type="EMBL" id="CAK0845910.1"/>
    </source>
</evidence>
<gene>
    <name evidence="2" type="ORF">PCOR1329_LOCUS39558</name>
</gene>
<evidence type="ECO:0000256" key="1">
    <source>
        <dbReference type="SAM" id="MobiDB-lite"/>
    </source>
</evidence>
<reference evidence="2" key="1">
    <citation type="submission" date="2023-10" db="EMBL/GenBank/DDBJ databases">
        <authorList>
            <person name="Chen Y."/>
            <person name="Shah S."/>
            <person name="Dougan E. K."/>
            <person name="Thang M."/>
            <person name="Chan C."/>
        </authorList>
    </citation>
    <scope>NUCLEOTIDE SEQUENCE [LARGE SCALE GENOMIC DNA]</scope>
</reference>
<protein>
    <submittedName>
        <fullName evidence="2">Uncharacterized protein</fullName>
    </submittedName>
</protein>
<dbReference type="Proteomes" id="UP001189429">
    <property type="component" value="Unassembled WGS sequence"/>
</dbReference>
<feature type="region of interest" description="Disordered" evidence="1">
    <location>
        <begin position="406"/>
        <end position="442"/>
    </location>
</feature>
<sequence length="723" mass="78321">MAAVKLMMAEGGIRCLRAPDDDGTAPPTTDMAKADPFLHQVHSLFVTDEKSPTKLIQYSEQFSAWFQKNISAIEPHLRAVAKPSNAVKDLRYAGHRFESGQLPLARSVLYFPAVIATLVQVEKTRPNSSAEAKAVTNFMNELDSEKALQLAMLADAGEEHYQLMRLLDYEGFPADDLSFNLSAFVDRVSALFGAGGHPAMAVQTDYTFTGHMLKLLKHPIKLPGNGAEFPSFETIQAWGVFNVVQHDRGMGARTEGSANVQRHKQMERLIEAFGIEATADELVGQMESVRHLVTRVAAEQSLSSRDAWMRAAEMATANKRGGVLDTSLSPPSKLMQVIVRYWAAGGSTSGVEQSFGKGYNHRIASLGNDACCDRVEIVDLEKSDLPQVLQMATDIWSDIFGRPRASGSGNRQLRSDAGGQHLQARHEGCEGGWRQNRKRQLDAAASPGMLKSVRAVDPGAMLQPETWTDEQSKEMVVVHAKKCQRLSEEAWAGRLGALENASVGELQKVVTLMEKKVTNDKQYIGRALKRRRAAAGPPDITIADSNIYVAPDAPVTAAVVAAKAREANFTRATASEASIFVVKEVQQPAKSVLWNAALIGGAVCTWERVVAGAGPVAVYRAALSSHRIVYMSDAFLAECPRLAALIVDRAGSHAASKWKFTSDLVYITARAAKTPTIAIALLGSAESGAEVCPGVRQAFDAAAMLDFISRRDEDQSAMGACGR</sequence>
<evidence type="ECO:0000313" key="3">
    <source>
        <dbReference type="Proteomes" id="UP001189429"/>
    </source>
</evidence>
<accession>A0ABN9TJ95</accession>
<comment type="caution">
    <text evidence="2">The sequence shown here is derived from an EMBL/GenBank/DDBJ whole genome shotgun (WGS) entry which is preliminary data.</text>
</comment>